<gene>
    <name evidence="2" type="ORF">HYG85_07840</name>
</gene>
<keyword evidence="1" id="KW-1133">Transmembrane helix</keyword>
<feature type="transmembrane region" description="Helical" evidence="1">
    <location>
        <begin position="81"/>
        <end position="104"/>
    </location>
</feature>
<proteinExistence type="predicted"/>
<feature type="transmembrane region" description="Helical" evidence="1">
    <location>
        <begin position="247"/>
        <end position="271"/>
    </location>
</feature>
<dbReference type="AlphaFoldDB" id="A0A8J8M9Y3"/>
<sequence>MTKLYEIREVLITLYKRYERFIVPITKFLVALMVFVKLNGFLNFAKVLNNPVVNILLAAVASFIPGNWLVLLMIFIISTHLFYVSIEALAIIFVMMIIIYLMYIRIFPKMGYFIVAVPLLFSLGIPYVVPIFAGLFVGPIAIVPVCIGVGVYFFSGHMPTILSIKAADLTDLPDSLMSMYKTITDSLLNDKAMMLTIIIFIAVILITYFVSRLEIDYVWYIAIVAGSITNLLGFIIGNIILKTDISIIGVILGSILSIVFVAACQFLKVCLHYTRAEKVQFEDDDYIYYVKAIPKIKIGKQIKKVKRINNITK</sequence>
<protein>
    <submittedName>
        <fullName evidence="2">Uncharacterized protein</fullName>
    </submittedName>
</protein>
<evidence type="ECO:0000256" key="1">
    <source>
        <dbReference type="SAM" id="Phobius"/>
    </source>
</evidence>
<keyword evidence="1" id="KW-0472">Membrane</keyword>
<feature type="transmembrane region" description="Helical" evidence="1">
    <location>
        <begin position="110"/>
        <end position="129"/>
    </location>
</feature>
<dbReference type="RefSeq" id="WP_212693035.1">
    <property type="nucleotide sequence ID" value="NZ_CAJXUH010000002.1"/>
</dbReference>
<dbReference type="EMBL" id="CP058561">
    <property type="protein sequence ID" value="QUH28830.1"/>
    <property type="molecule type" value="Genomic_DNA"/>
</dbReference>
<feature type="transmembrane region" description="Helical" evidence="1">
    <location>
        <begin position="52"/>
        <end position="74"/>
    </location>
</feature>
<feature type="transmembrane region" description="Helical" evidence="1">
    <location>
        <begin position="217"/>
        <end position="241"/>
    </location>
</feature>
<reference evidence="2 3" key="1">
    <citation type="submission" date="2020-07" db="EMBL/GenBank/DDBJ databases">
        <title>Vallitalea guaymasensis genome.</title>
        <authorList>
            <person name="Postec A."/>
        </authorList>
    </citation>
    <scope>NUCLEOTIDE SEQUENCE [LARGE SCALE GENOMIC DNA]</scope>
    <source>
        <strain evidence="2 3">Ra1766G1</strain>
    </source>
</reference>
<evidence type="ECO:0000313" key="3">
    <source>
        <dbReference type="Proteomes" id="UP000677305"/>
    </source>
</evidence>
<dbReference type="KEGG" id="vgu:HYG85_07840"/>
<accession>A0A8J8M9Y3</accession>
<feature type="transmembrane region" description="Helical" evidence="1">
    <location>
        <begin position="136"/>
        <end position="155"/>
    </location>
</feature>
<dbReference type="Proteomes" id="UP000677305">
    <property type="component" value="Chromosome"/>
</dbReference>
<name>A0A8J8M9Y3_9FIRM</name>
<organism evidence="2 3">
    <name type="scientific">Vallitalea guaymasensis</name>
    <dbReference type="NCBI Taxonomy" id="1185412"/>
    <lineage>
        <taxon>Bacteria</taxon>
        <taxon>Bacillati</taxon>
        <taxon>Bacillota</taxon>
        <taxon>Clostridia</taxon>
        <taxon>Lachnospirales</taxon>
        <taxon>Vallitaleaceae</taxon>
        <taxon>Vallitalea</taxon>
    </lineage>
</organism>
<evidence type="ECO:0000313" key="2">
    <source>
        <dbReference type="EMBL" id="QUH28830.1"/>
    </source>
</evidence>
<feature type="transmembrane region" description="Helical" evidence="1">
    <location>
        <begin position="21"/>
        <end position="40"/>
    </location>
</feature>
<feature type="transmembrane region" description="Helical" evidence="1">
    <location>
        <begin position="192"/>
        <end position="210"/>
    </location>
</feature>
<keyword evidence="3" id="KW-1185">Reference proteome</keyword>
<keyword evidence="1" id="KW-0812">Transmembrane</keyword>